<gene>
    <name evidence="5" type="ORF">CB0940_11331</name>
    <name evidence="6" type="ORF">RHO25_012835</name>
</gene>
<dbReference type="InterPro" id="IPR050770">
    <property type="entry name" value="Intradiol_RC_Dioxygenase"/>
</dbReference>
<dbReference type="PANTHER" id="PTHR33711:SF7">
    <property type="entry name" value="INTRADIOL RING-CLEAVAGE DIOXYGENASES DOMAIN-CONTAINING PROTEIN-RELATED"/>
    <property type="match status" value="1"/>
</dbReference>
<evidence type="ECO:0000256" key="2">
    <source>
        <dbReference type="ARBA" id="ARBA00022964"/>
    </source>
</evidence>
<dbReference type="InterPro" id="IPR015889">
    <property type="entry name" value="Intradiol_dOase_core"/>
</dbReference>
<evidence type="ECO:0000313" key="8">
    <source>
        <dbReference type="Proteomes" id="UP001302367"/>
    </source>
</evidence>
<evidence type="ECO:0000313" key="7">
    <source>
        <dbReference type="Proteomes" id="UP000230605"/>
    </source>
</evidence>
<sequence>MDQIAHEKVSKAGDAVTQSAIMGPFFQKDHPVREMGTSIQETAADGAETAFIYGKVLDARTGKPIAHAVIDVWLASTNGLYEQQDENQAAHNLCGKFVTGEDGEYSFYAIRPTPYPIPSLGPAGKLLQLMDKPAFRPAHIHFMVLKEGYQPITTQLYDAESKYLENDAVCAVHDSLVVNFAEHTGDSRAKLEVKYDIRMAPVDSNGGMAQL</sequence>
<evidence type="ECO:0000256" key="1">
    <source>
        <dbReference type="ARBA" id="ARBA00007825"/>
    </source>
</evidence>
<reference evidence="5 7" key="1">
    <citation type="submission" date="2015-10" db="EMBL/GenBank/DDBJ databases">
        <title>The cercosporin biosynthetic gene cluster was horizontally transferred to several fungal lineages and shown to be expanded in Cercospora beticola based on microsynteny with recipient genomes.</title>
        <authorList>
            <person name="De Jonge R."/>
            <person name="Ebert M.K."/>
            <person name="Suttle J.C."/>
            <person name="Jurick Ii W.M."/>
            <person name="Secor G.A."/>
            <person name="Thomma B.P."/>
            <person name="Van De Peer Y."/>
            <person name="Bolton M.D."/>
        </authorList>
    </citation>
    <scope>NUCLEOTIDE SEQUENCE [LARGE SCALE GENOMIC DNA]</scope>
    <source>
        <strain evidence="5 7">09-40</strain>
    </source>
</reference>
<dbReference type="GO" id="GO:0008199">
    <property type="term" value="F:ferric iron binding"/>
    <property type="evidence" value="ECO:0007669"/>
    <property type="project" value="InterPro"/>
</dbReference>
<keyword evidence="8" id="KW-1185">Reference proteome</keyword>
<evidence type="ECO:0000259" key="4">
    <source>
        <dbReference type="Pfam" id="PF00775"/>
    </source>
</evidence>
<keyword evidence="3" id="KW-0560">Oxidoreductase</keyword>
<dbReference type="EMBL" id="LKMD01000107">
    <property type="protein sequence ID" value="PIA90630.1"/>
    <property type="molecule type" value="Genomic_DNA"/>
</dbReference>
<dbReference type="AlphaFoldDB" id="A0A2G5HDK6"/>
<proteinExistence type="inferred from homology"/>
<name>A0A2G5HDK6_CERBT</name>
<dbReference type="Proteomes" id="UP000230605">
    <property type="component" value="Chromosome 9"/>
</dbReference>
<reference evidence="6 8" key="2">
    <citation type="submission" date="2023-09" db="EMBL/GenBank/DDBJ databases">
        <title>Complete-Gapless Cercospora beticola genome.</title>
        <authorList>
            <person name="Wyatt N.A."/>
            <person name="Spanner R.E."/>
            <person name="Bolton M.D."/>
        </authorList>
    </citation>
    <scope>NUCLEOTIDE SEQUENCE [LARGE SCALE GENOMIC DNA]</scope>
    <source>
        <strain evidence="6">Cb09-40</strain>
    </source>
</reference>
<dbReference type="Gene3D" id="2.60.130.10">
    <property type="entry name" value="Aromatic compound dioxygenase"/>
    <property type="match status" value="1"/>
</dbReference>
<organism evidence="5 7">
    <name type="scientific">Cercospora beticola</name>
    <name type="common">Sugarbeet leaf spot fungus</name>
    <dbReference type="NCBI Taxonomy" id="122368"/>
    <lineage>
        <taxon>Eukaryota</taxon>
        <taxon>Fungi</taxon>
        <taxon>Dikarya</taxon>
        <taxon>Ascomycota</taxon>
        <taxon>Pezizomycotina</taxon>
        <taxon>Dothideomycetes</taxon>
        <taxon>Dothideomycetidae</taxon>
        <taxon>Mycosphaerellales</taxon>
        <taxon>Mycosphaerellaceae</taxon>
        <taxon>Cercospora</taxon>
    </lineage>
</organism>
<feature type="domain" description="Intradiol ring-cleavage dioxygenases" evidence="4">
    <location>
        <begin position="21"/>
        <end position="200"/>
    </location>
</feature>
<dbReference type="OrthoDB" id="5238185at2759"/>
<dbReference type="InterPro" id="IPR000627">
    <property type="entry name" value="Intradiol_dOase_C"/>
</dbReference>
<dbReference type="EMBL" id="CP134192">
    <property type="protein sequence ID" value="WPB08171.1"/>
    <property type="molecule type" value="Genomic_DNA"/>
</dbReference>
<protein>
    <submittedName>
        <fullName evidence="5">Catechol 1,2-dioxygenase</fullName>
    </submittedName>
</protein>
<dbReference type="SUPFAM" id="SSF49482">
    <property type="entry name" value="Aromatic compound dioxygenase"/>
    <property type="match status" value="1"/>
</dbReference>
<dbReference type="GO" id="GO:0016702">
    <property type="term" value="F:oxidoreductase activity, acting on single donors with incorporation of molecular oxygen, incorporation of two atoms of oxygen"/>
    <property type="evidence" value="ECO:0007669"/>
    <property type="project" value="InterPro"/>
</dbReference>
<comment type="similarity">
    <text evidence="1">Belongs to the intradiol ring-cleavage dioxygenase family.</text>
</comment>
<keyword evidence="2 5" id="KW-0223">Dioxygenase</keyword>
<dbReference type="PANTHER" id="PTHR33711">
    <property type="entry name" value="DIOXYGENASE, PUTATIVE (AFU_ORTHOLOGUE AFUA_2G02910)-RELATED"/>
    <property type="match status" value="1"/>
</dbReference>
<dbReference type="Pfam" id="PF00775">
    <property type="entry name" value="Dioxygenase_C"/>
    <property type="match status" value="1"/>
</dbReference>
<evidence type="ECO:0000313" key="6">
    <source>
        <dbReference type="EMBL" id="WPB08171.1"/>
    </source>
</evidence>
<evidence type="ECO:0000256" key="3">
    <source>
        <dbReference type="ARBA" id="ARBA00023002"/>
    </source>
</evidence>
<dbReference type="Proteomes" id="UP001302367">
    <property type="component" value="Chromosome 9"/>
</dbReference>
<accession>A0A2G5HDK6</accession>
<evidence type="ECO:0000313" key="5">
    <source>
        <dbReference type="EMBL" id="PIA90630.1"/>
    </source>
</evidence>